<gene>
    <name evidence="5" type="ORF">ACFFGT_09855</name>
</gene>
<evidence type="ECO:0000313" key="6">
    <source>
        <dbReference type="Proteomes" id="UP001589828"/>
    </source>
</evidence>
<reference evidence="5 6" key="1">
    <citation type="submission" date="2024-09" db="EMBL/GenBank/DDBJ databases">
        <authorList>
            <person name="Sun Q."/>
            <person name="Mori K."/>
        </authorList>
    </citation>
    <scope>NUCLEOTIDE SEQUENCE [LARGE SCALE GENOMIC DNA]</scope>
    <source>
        <strain evidence="5 6">NCAIM B.02415</strain>
    </source>
</reference>
<proteinExistence type="predicted"/>
<dbReference type="InterPro" id="IPR036390">
    <property type="entry name" value="WH_DNA-bd_sf"/>
</dbReference>
<dbReference type="RefSeq" id="WP_377022355.1">
    <property type="nucleotide sequence ID" value="NZ_JBHLTS010000021.1"/>
</dbReference>
<dbReference type="Gene3D" id="1.10.10.10">
    <property type="entry name" value="Winged helix-like DNA-binding domain superfamily/Winged helix DNA-binding domain"/>
    <property type="match status" value="1"/>
</dbReference>
<dbReference type="EMBL" id="JBHLTS010000021">
    <property type="protein sequence ID" value="MFC0514507.1"/>
    <property type="molecule type" value="Genomic_DNA"/>
</dbReference>
<evidence type="ECO:0000313" key="5">
    <source>
        <dbReference type="EMBL" id="MFC0514507.1"/>
    </source>
</evidence>
<dbReference type="Proteomes" id="UP001589828">
    <property type="component" value="Unassembled WGS sequence"/>
</dbReference>
<protein>
    <submittedName>
        <fullName evidence="5">Winged helix-turn-helix transcriptional regulator</fullName>
    </submittedName>
</protein>
<evidence type="ECO:0000256" key="2">
    <source>
        <dbReference type="ARBA" id="ARBA00023125"/>
    </source>
</evidence>
<keyword evidence="2" id="KW-0238">DNA-binding</keyword>
<evidence type="ECO:0000259" key="4">
    <source>
        <dbReference type="PROSITE" id="PS51118"/>
    </source>
</evidence>
<dbReference type="PROSITE" id="PS51118">
    <property type="entry name" value="HTH_HXLR"/>
    <property type="match status" value="1"/>
</dbReference>
<keyword evidence="1" id="KW-0805">Transcription regulation</keyword>
<dbReference type="SUPFAM" id="SSF46785">
    <property type="entry name" value="Winged helix' DNA-binding domain"/>
    <property type="match status" value="1"/>
</dbReference>
<name>A0ABV6L500_9SPHI</name>
<dbReference type="InterPro" id="IPR002577">
    <property type="entry name" value="HTH_HxlR"/>
</dbReference>
<comment type="caution">
    <text evidence="5">The sequence shown here is derived from an EMBL/GenBank/DDBJ whole genome shotgun (WGS) entry which is preliminary data.</text>
</comment>
<dbReference type="Pfam" id="PF01638">
    <property type="entry name" value="HxlR"/>
    <property type="match status" value="1"/>
</dbReference>
<feature type="domain" description="HTH hxlR-type" evidence="4">
    <location>
        <begin position="20"/>
        <end position="113"/>
    </location>
</feature>
<keyword evidence="3" id="KW-0804">Transcription</keyword>
<organism evidence="5 6">
    <name type="scientific">Mucilaginibacter angelicae</name>
    <dbReference type="NCBI Taxonomy" id="869718"/>
    <lineage>
        <taxon>Bacteria</taxon>
        <taxon>Pseudomonadati</taxon>
        <taxon>Bacteroidota</taxon>
        <taxon>Sphingobacteriia</taxon>
        <taxon>Sphingobacteriales</taxon>
        <taxon>Sphingobacteriaceae</taxon>
        <taxon>Mucilaginibacter</taxon>
    </lineage>
</organism>
<evidence type="ECO:0000256" key="1">
    <source>
        <dbReference type="ARBA" id="ARBA00023015"/>
    </source>
</evidence>
<dbReference type="PANTHER" id="PTHR33204:SF29">
    <property type="entry name" value="TRANSCRIPTIONAL REGULATOR"/>
    <property type="match status" value="1"/>
</dbReference>
<keyword evidence="6" id="KW-1185">Reference proteome</keyword>
<sequence>MAERKENSTFSINEKILIDCDLTYAVNKIEGRWKILTTDKLAGERLSFNELKSELPNITERMLTLQLRMLEKGCLVKRTVYAEMPPRGEYELTAMAREFVPIFKQFSGWGSET</sequence>
<accession>A0ABV6L500</accession>
<dbReference type="PANTHER" id="PTHR33204">
    <property type="entry name" value="TRANSCRIPTIONAL REGULATOR, MARR FAMILY"/>
    <property type="match status" value="1"/>
</dbReference>
<dbReference type="InterPro" id="IPR036388">
    <property type="entry name" value="WH-like_DNA-bd_sf"/>
</dbReference>
<evidence type="ECO:0000256" key="3">
    <source>
        <dbReference type="ARBA" id="ARBA00023163"/>
    </source>
</evidence>